<gene>
    <name evidence="3" type="ORF">B0J13DRAFT_518793</name>
</gene>
<feature type="signal peptide" evidence="2">
    <location>
        <begin position="1"/>
        <end position="19"/>
    </location>
</feature>
<evidence type="ECO:0000256" key="1">
    <source>
        <dbReference type="SAM" id="MobiDB-lite"/>
    </source>
</evidence>
<feature type="compositionally biased region" description="Basic and acidic residues" evidence="1">
    <location>
        <begin position="316"/>
        <end position="328"/>
    </location>
</feature>
<evidence type="ECO:0000256" key="2">
    <source>
        <dbReference type="SAM" id="SignalP"/>
    </source>
</evidence>
<dbReference type="EMBL" id="JAGMUU010000001">
    <property type="protein sequence ID" value="KAH7163565.1"/>
    <property type="molecule type" value="Genomic_DNA"/>
</dbReference>
<proteinExistence type="predicted"/>
<reference evidence="3" key="1">
    <citation type="journal article" date="2021" name="Nat. Commun.">
        <title>Genetic determinants of endophytism in the Arabidopsis root mycobiome.</title>
        <authorList>
            <person name="Mesny F."/>
            <person name="Miyauchi S."/>
            <person name="Thiergart T."/>
            <person name="Pickel B."/>
            <person name="Atanasova L."/>
            <person name="Karlsson M."/>
            <person name="Huettel B."/>
            <person name="Barry K.W."/>
            <person name="Haridas S."/>
            <person name="Chen C."/>
            <person name="Bauer D."/>
            <person name="Andreopoulos W."/>
            <person name="Pangilinan J."/>
            <person name="LaButti K."/>
            <person name="Riley R."/>
            <person name="Lipzen A."/>
            <person name="Clum A."/>
            <person name="Drula E."/>
            <person name="Henrissat B."/>
            <person name="Kohler A."/>
            <person name="Grigoriev I.V."/>
            <person name="Martin F.M."/>
            <person name="Hacquard S."/>
        </authorList>
    </citation>
    <scope>NUCLEOTIDE SEQUENCE</scope>
    <source>
        <strain evidence="3">MPI-CAGE-AT-0021</strain>
    </source>
</reference>
<feature type="region of interest" description="Disordered" evidence="1">
    <location>
        <begin position="58"/>
        <end position="98"/>
    </location>
</feature>
<dbReference type="Proteomes" id="UP000717696">
    <property type="component" value="Unassembled WGS sequence"/>
</dbReference>
<comment type="caution">
    <text evidence="3">The sequence shown here is derived from an EMBL/GenBank/DDBJ whole genome shotgun (WGS) entry which is preliminary data.</text>
</comment>
<keyword evidence="4" id="KW-1185">Reference proteome</keyword>
<name>A0A9P9FM46_9HYPO</name>
<keyword evidence="2" id="KW-0732">Signal</keyword>
<feature type="chain" id="PRO_5040335346" evidence="2">
    <location>
        <begin position="20"/>
        <end position="328"/>
    </location>
</feature>
<accession>A0A9P9FM46</accession>
<evidence type="ECO:0000313" key="4">
    <source>
        <dbReference type="Proteomes" id="UP000717696"/>
    </source>
</evidence>
<organism evidence="3 4">
    <name type="scientific">Dactylonectria estremocensis</name>
    <dbReference type="NCBI Taxonomy" id="1079267"/>
    <lineage>
        <taxon>Eukaryota</taxon>
        <taxon>Fungi</taxon>
        <taxon>Dikarya</taxon>
        <taxon>Ascomycota</taxon>
        <taxon>Pezizomycotina</taxon>
        <taxon>Sordariomycetes</taxon>
        <taxon>Hypocreomycetidae</taxon>
        <taxon>Hypocreales</taxon>
        <taxon>Nectriaceae</taxon>
        <taxon>Dactylonectria</taxon>
    </lineage>
</organism>
<evidence type="ECO:0000313" key="3">
    <source>
        <dbReference type="EMBL" id="KAH7163565.1"/>
    </source>
</evidence>
<dbReference type="OrthoDB" id="5104016at2759"/>
<feature type="region of interest" description="Disordered" evidence="1">
    <location>
        <begin position="289"/>
        <end position="328"/>
    </location>
</feature>
<sequence length="328" mass="37601">MLRATFLVCLIWAVWTALGLETPDKQHQGVSNNATKDNLKEALTQILDFKNSEGVETLGEGTQSETVQHKDTPDKGTQTKGVQDAGDKETTDEDANEEVKKMVTEIVKDLLHKTEKDAEKKDTTHEKNVTEVYRPYGDMQRLEDLTGAPANFTDVWFGRPLTRIEYHKRNWMWLRCRTWQSLRFDVGGSWVDDHGRMWMEELESQKCGLIGWTFEYANRQDWGDAYTQFDWFAAGCDQVMAVRAAQRAALKIGSKTSRELYIYNCLGFEDKPWSFAELDRMTKQPWTANGGHGVYPAATQQEKWNKNEDVPGLDTQKQEGKPVGKQFD</sequence>
<protein>
    <submittedName>
        <fullName evidence="3">Uncharacterized protein</fullName>
    </submittedName>
</protein>
<dbReference type="AlphaFoldDB" id="A0A9P9FM46"/>